<accession>A0A9D1KNT1</accession>
<name>A0A9D1KNT1_9FIRM</name>
<reference evidence="2" key="2">
    <citation type="journal article" date="2021" name="PeerJ">
        <title>Extensive microbial diversity within the chicken gut microbiome revealed by metagenomics and culture.</title>
        <authorList>
            <person name="Gilroy R."/>
            <person name="Ravi A."/>
            <person name="Getino M."/>
            <person name="Pursley I."/>
            <person name="Horton D.L."/>
            <person name="Alikhan N.F."/>
            <person name="Baker D."/>
            <person name="Gharbi K."/>
            <person name="Hall N."/>
            <person name="Watson M."/>
            <person name="Adriaenssens E.M."/>
            <person name="Foster-Nyarko E."/>
            <person name="Jarju S."/>
            <person name="Secka A."/>
            <person name="Antonio M."/>
            <person name="Oren A."/>
            <person name="Chaudhuri R.R."/>
            <person name="La Ragione R."/>
            <person name="Hildebrand F."/>
            <person name="Pallen M.J."/>
        </authorList>
    </citation>
    <scope>NUCLEOTIDE SEQUENCE</scope>
    <source>
        <strain evidence="2">CHK181-108</strain>
    </source>
</reference>
<feature type="chain" id="PRO_5038975799" description="VCBS repeat-containing protein" evidence="1">
    <location>
        <begin position="23"/>
        <end position="262"/>
    </location>
</feature>
<feature type="signal peptide" evidence="1">
    <location>
        <begin position="1"/>
        <end position="22"/>
    </location>
</feature>
<organism evidence="2 3">
    <name type="scientific">Candidatus Ornithomonoglobus intestinigallinarum</name>
    <dbReference type="NCBI Taxonomy" id="2840894"/>
    <lineage>
        <taxon>Bacteria</taxon>
        <taxon>Bacillati</taxon>
        <taxon>Bacillota</taxon>
        <taxon>Clostridia</taxon>
        <taxon>Candidatus Ornithomonoglobus</taxon>
    </lineage>
</organism>
<evidence type="ECO:0000313" key="3">
    <source>
        <dbReference type="Proteomes" id="UP000824165"/>
    </source>
</evidence>
<dbReference type="AlphaFoldDB" id="A0A9D1KNT1"/>
<dbReference type="EMBL" id="DVLU01000026">
    <property type="protein sequence ID" value="HIT84858.1"/>
    <property type="molecule type" value="Genomic_DNA"/>
</dbReference>
<keyword evidence="1" id="KW-0732">Signal</keyword>
<protein>
    <recommendedName>
        <fullName evidence="4">VCBS repeat-containing protein</fullName>
    </recommendedName>
</protein>
<evidence type="ECO:0000256" key="1">
    <source>
        <dbReference type="SAM" id="SignalP"/>
    </source>
</evidence>
<dbReference type="Proteomes" id="UP000824165">
    <property type="component" value="Unassembled WGS sequence"/>
</dbReference>
<sequence length="262" mass="30191">MKRKIIIVAIAALSMLNISVFGMTTQEFDEGMKKGIDYFNQGLYYEAKDEFTWFRDYNYDRMNPGQQKYLDEYLYGAKWNAEQWENSSASSKYKLKEYAKNHIWSIYNDDVNTAYANIKFLVADLTGDGAEDLLAVAFDGDNSPMQLEVYTVQNGNVVRIINDHWGAYNGGRLFASVYKGQTYLVGESFSSGTGFLLNLIQYNGAEWYTAHSCHAVYDWAANTWVGYNIDGNMVSEWEYYQFREDIYSNELAVHDFADRDAL</sequence>
<comment type="caution">
    <text evidence="2">The sequence shown here is derived from an EMBL/GenBank/DDBJ whole genome shotgun (WGS) entry which is preliminary data.</text>
</comment>
<proteinExistence type="predicted"/>
<reference evidence="2" key="1">
    <citation type="submission" date="2020-10" db="EMBL/GenBank/DDBJ databases">
        <authorList>
            <person name="Gilroy R."/>
        </authorList>
    </citation>
    <scope>NUCLEOTIDE SEQUENCE</scope>
    <source>
        <strain evidence="2">CHK181-108</strain>
    </source>
</reference>
<evidence type="ECO:0000313" key="2">
    <source>
        <dbReference type="EMBL" id="HIT84858.1"/>
    </source>
</evidence>
<evidence type="ECO:0008006" key="4">
    <source>
        <dbReference type="Google" id="ProtNLM"/>
    </source>
</evidence>
<gene>
    <name evidence="2" type="ORF">IAA60_03005</name>
</gene>